<dbReference type="GO" id="GO:1990904">
    <property type="term" value="C:ribonucleoprotein complex"/>
    <property type="evidence" value="ECO:0007669"/>
    <property type="project" value="UniProtKB-KW"/>
</dbReference>
<dbReference type="InterPro" id="IPR035987">
    <property type="entry name" value="Ribosomal_uS8_sf"/>
</dbReference>
<protein>
    <submittedName>
        <fullName evidence="5">40S ribosomal protein S22</fullName>
    </submittedName>
</protein>
<dbReference type="SUPFAM" id="SSF56047">
    <property type="entry name" value="Ribosomal protein S8"/>
    <property type="match status" value="1"/>
</dbReference>
<evidence type="ECO:0000256" key="3">
    <source>
        <dbReference type="ARBA" id="ARBA00023274"/>
    </source>
</evidence>
<dbReference type="InterPro" id="IPR000630">
    <property type="entry name" value="Ribosomal_uS8"/>
</dbReference>
<organism evidence="5 6">
    <name type="scientific">Puccinia graminis f. sp. tritici</name>
    <dbReference type="NCBI Taxonomy" id="56615"/>
    <lineage>
        <taxon>Eukaryota</taxon>
        <taxon>Fungi</taxon>
        <taxon>Dikarya</taxon>
        <taxon>Basidiomycota</taxon>
        <taxon>Pucciniomycotina</taxon>
        <taxon>Pucciniomycetes</taxon>
        <taxon>Pucciniales</taxon>
        <taxon>Pucciniaceae</taxon>
        <taxon>Puccinia</taxon>
    </lineage>
</organism>
<keyword evidence="3 4" id="KW-0687">Ribonucleoprotein</keyword>
<dbReference type="FunFam" id="3.30.1490.10:FF:000002">
    <property type="entry name" value="40S ribosomal protein S15a"/>
    <property type="match status" value="1"/>
</dbReference>
<evidence type="ECO:0000313" key="5">
    <source>
        <dbReference type="EMBL" id="KAA1087609.1"/>
    </source>
</evidence>
<evidence type="ECO:0000256" key="4">
    <source>
        <dbReference type="RuleBase" id="RU003660"/>
    </source>
</evidence>
<dbReference type="Gene3D" id="3.30.1490.10">
    <property type="match status" value="1"/>
</dbReference>
<evidence type="ECO:0000256" key="1">
    <source>
        <dbReference type="ARBA" id="ARBA00006471"/>
    </source>
</evidence>
<dbReference type="PANTHER" id="PTHR11758">
    <property type="entry name" value="40S RIBOSOMAL PROTEIN S15A"/>
    <property type="match status" value="1"/>
</dbReference>
<dbReference type="GO" id="GO:0003735">
    <property type="term" value="F:structural constituent of ribosome"/>
    <property type="evidence" value="ECO:0007669"/>
    <property type="project" value="InterPro"/>
</dbReference>
<dbReference type="GO" id="GO:0005840">
    <property type="term" value="C:ribosome"/>
    <property type="evidence" value="ECO:0007669"/>
    <property type="project" value="UniProtKB-KW"/>
</dbReference>
<dbReference type="Proteomes" id="UP000324748">
    <property type="component" value="Unassembled WGS sequence"/>
</dbReference>
<comment type="caution">
    <text evidence="5">The sequence shown here is derived from an EMBL/GenBank/DDBJ whole genome shotgun (WGS) entry which is preliminary data.</text>
</comment>
<evidence type="ECO:0000256" key="2">
    <source>
        <dbReference type="ARBA" id="ARBA00022980"/>
    </source>
</evidence>
<keyword evidence="2 4" id="KW-0689">Ribosomal protein</keyword>
<dbReference type="Pfam" id="PF00410">
    <property type="entry name" value="Ribosomal_S8"/>
    <property type="match status" value="1"/>
</dbReference>
<dbReference type="PROSITE" id="PS00053">
    <property type="entry name" value="RIBOSOMAL_S8"/>
    <property type="match status" value="1"/>
</dbReference>
<sequence length="198" mass="21491">MDGDGQAIPGELASTGFLEPAGGLTVADPVSRLTATAARLKLTDPPSRHTTDTTRPKDEAKVHAPLIAHALCSSMASTNHDFHPPVLLLKDRRGIFVVQAHSNSSQDACVGSGYIDEFEYIDDHRSGKIVVQLNGRINKCGVVSPRFNVPLDQIENWVDRLMPARSFGIIILTTSAGIMDHEEARRKHVAGKILGYVF</sequence>
<dbReference type="OrthoDB" id="10250260at2759"/>
<dbReference type="Gene3D" id="3.30.1370.30">
    <property type="match status" value="1"/>
</dbReference>
<proteinExistence type="inferred from homology"/>
<name>A0A5B0NIA3_PUCGR</name>
<accession>A0A5B0NIA3</accession>
<dbReference type="InterPro" id="IPR047863">
    <property type="entry name" value="Ribosomal_uS8_CS"/>
</dbReference>
<evidence type="ECO:0000313" key="6">
    <source>
        <dbReference type="Proteomes" id="UP000324748"/>
    </source>
</evidence>
<dbReference type="AlphaFoldDB" id="A0A5B0NIA3"/>
<reference evidence="5 6" key="1">
    <citation type="submission" date="2019-05" db="EMBL/GenBank/DDBJ databases">
        <title>Emergence of the Ug99 lineage of the wheat stem rust pathogen through somatic hybridization.</title>
        <authorList>
            <person name="Li F."/>
            <person name="Upadhyaya N.M."/>
            <person name="Sperschneider J."/>
            <person name="Matny O."/>
            <person name="Nguyen-Phuc H."/>
            <person name="Mago R."/>
            <person name="Raley C."/>
            <person name="Miller M.E."/>
            <person name="Silverstein K.A.T."/>
            <person name="Henningsen E."/>
            <person name="Hirsch C.D."/>
            <person name="Visser B."/>
            <person name="Pretorius Z.A."/>
            <person name="Steffenson B.J."/>
            <person name="Schwessinger B."/>
            <person name="Dodds P.N."/>
            <person name="Figueroa M."/>
        </authorList>
    </citation>
    <scope>NUCLEOTIDE SEQUENCE [LARGE SCALE GENOMIC DNA]</scope>
    <source>
        <strain evidence="5">21-0</strain>
    </source>
</reference>
<keyword evidence="6" id="KW-1185">Reference proteome</keyword>
<comment type="similarity">
    <text evidence="1 4">Belongs to the universal ribosomal protein uS8 family.</text>
</comment>
<dbReference type="GO" id="GO:0006412">
    <property type="term" value="P:translation"/>
    <property type="evidence" value="ECO:0007669"/>
    <property type="project" value="InterPro"/>
</dbReference>
<dbReference type="EMBL" id="VSWC01000105">
    <property type="protein sequence ID" value="KAA1087609.1"/>
    <property type="molecule type" value="Genomic_DNA"/>
</dbReference>
<gene>
    <name evidence="5" type="primary">RPS22_2</name>
    <name evidence="5" type="ORF">PGT21_034530</name>
</gene>